<reference evidence="2 3" key="1">
    <citation type="submission" date="2024-01" db="EMBL/GenBank/DDBJ databases">
        <title>Genome assemblies of Stephania.</title>
        <authorList>
            <person name="Yang L."/>
        </authorList>
    </citation>
    <scope>NUCLEOTIDE SEQUENCE [LARGE SCALE GENOMIC DNA]</scope>
    <source>
        <strain evidence="2">JXDWG</strain>
        <tissue evidence="2">Leaf</tissue>
    </source>
</reference>
<dbReference type="AlphaFoldDB" id="A0AAP0HT46"/>
<accession>A0AAP0HT46</accession>
<evidence type="ECO:0000256" key="1">
    <source>
        <dbReference type="SAM" id="MobiDB-lite"/>
    </source>
</evidence>
<proteinExistence type="predicted"/>
<evidence type="ECO:0000313" key="2">
    <source>
        <dbReference type="EMBL" id="KAK9095551.1"/>
    </source>
</evidence>
<gene>
    <name evidence="2" type="ORF">Scep_027020</name>
</gene>
<name>A0AAP0HT46_9MAGN</name>
<keyword evidence="3" id="KW-1185">Reference proteome</keyword>
<dbReference type="Proteomes" id="UP001419268">
    <property type="component" value="Unassembled WGS sequence"/>
</dbReference>
<organism evidence="2 3">
    <name type="scientific">Stephania cephalantha</name>
    <dbReference type="NCBI Taxonomy" id="152367"/>
    <lineage>
        <taxon>Eukaryota</taxon>
        <taxon>Viridiplantae</taxon>
        <taxon>Streptophyta</taxon>
        <taxon>Embryophyta</taxon>
        <taxon>Tracheophyta</taxon>
        <taxon>Spermatophyta</taxon>
        <taxon>Magnoliopsida</taxon>
        <taxon>Ranunculales</taxon>
        <taxon>Menispermaceae</taxon>
        <taxon>Menispermoideae</taxon>
        <taxon>Cissampelideae</taxon>
        <taxon>Stephania</taxon>
    </lineage>
</organism>
<feature type="region of interest" description="Disordered" evidence="1">
    <location>
        <begin position="24"/>
        <end position="45"/>
    </location>
</feature>
<comment type="caution">
    <text evidence="2">The sequence shown here is derived from an EMBL/GenBank/DDBJ whole genome shotgun (WGS) entry which is preliminary data.</text>
</comment>
<protein>
    <submittedName>
        <fullName evidence="2">Uncharacterized protein</fullName>
    </submittedName>
</protein>
<evidence type="ECO:0000313" key="3">
    <source>
        <dbReference type="Proteomes" id="UP001419268"/>
    </source>
</evidence>
<dbReference type="EMBL" id="JBBNAG010000011">
    <property type="protein sequence ID" value="KAK9095551.1"/>
    <property type="molecule type" value="Genomic_DNA"/>
</dbReference>
<sequence>MAEDEDSSSSMASLFEGMVLFNSSQIPDPIDTSPTSTSTPLDENLFSRSHSHLPISPIAPRHGCRCCIDNSAAARDPIWVPTELEEEEERRVLQ</sequence>
<feature type="compositionally biased region" description="Low complexity" evidence="1">
    <location>
        <begin position="26"/>
        <end position="40"/>
    </location>
</feature>